<organism evidence="1 2">
    <name type="scientific">Aristolochia fimbriata</name>
    <name type="common">White veined hardy Dutchman's pipe vine</name>
    <dbReference type="NCBI Taxonomy" id="158543"/>
    <lineage>
        <taxon>Eukaryota</taxon>
        <taxon>Viridiplantae</taxon>
        <taxon>Streptophyta</taxon>
        <taxon>Embryophyta</taxon>
        <taxon>Tracheophyta</taxon>
        <taxon>Spermatophyta</taxon>
        <taxon>Magnoliopsida</taxon>
        <taxon>Magnoliidae</taxon>
        <taxon>Piperales</taxon>
        <taxon>Aristolochiaceae</taxon>
        <taxon>Aristolochia</taxon>
    </lineage>
</organism>
<evidence type="ECO:0000313" key="1">
    <source>
        <dbReference type="EMBL" id="KAG9456300.1"/>
    </source>
</evidence>
<comment type="caution">
    <text evidence="1">The sequence shown here is derived from an EMBL/GenBank/DDBJ whole genome shotgun (WGS) entry which is preliminary data.</text>
</comment>
<dbReference type="Proteomes" id="UP000825729">
    <property type="component" value="Unassembled WGS sequence"/>
</dbReference>
<protein>
    <submittedName>
        <fullName evidence="1">Uncharacterized protein</fullName>
    </submittedName>
</protein>
<dbReference type="EMBL" id="JAINDJ010000002">
    <property type="protein sequence ID" value="KAG9456300.1"/>
    <property type="molecule type" value="Genomic_DNA"/>
</dbReference>
<keyword evidence="2" id="KW-1185">Reference proteome</keyword>
<dbReference type="AlphaFoldDB" id="A0AAV7F547"/>
<reference evidence="1 2" key="1">
    <citation type="submission" date="2021-07" db="EMBL/GenBank/DDBJ databases">
        <title>The Aristolochia fimbriata genome: insights into angiosperm evolution, floral development and chemical biosynthesis.</title>
        <authorList>
            <person name="Jiao Y."/>
        </authorList>
    </citation>
    <scope>NUCLEOTIDE SEQUENCE [LARGE SCALE GENOMIC DNA]</scope>
    <source>
        <strain evidence="1">IBCAS-2021</strain>
        <tissue evidence="1">Leaf</tissue>
    </source>
</reference>
<name>A0AAV7F547_ARIFI</name>
<accession>A0AAV7F547</accession>
<sequence>MQPSLSGLKIWLDVLKAGLVLEDIFGKDGLISLLWALQVDKRMMLVKITEVEERFGETFNLKSYASTN</sequence>
<gene>
    <name evidence="1" type="ORF">H6P81_000808</name>
</gene>
<evidence type="ECO:0000313" key="2">
    <source>
        <dbReference type="Proteomes" id="UP000825729"/>
    </source>
</evidence>
<proteinExistence type="predicted"/>